<reference evidence="4 5" key="1">
    <citation type="submission" date="2019-10" db="EMBL/GenBank/DDBJ databases">
        <title>Genome sequence of Luteimicrobium xylanilyticum HY-24.</title>
        <authorList>
            <person name="Kim D.Y."/>
            <person name="Park H.-Y."/>
        </authorList>
    </citation>
    <scope>NUCLEOTIDE SEQUENCE [LARGE SCALE GENOMIC DNA]</scope>
    <source>
        <strain evidence="4 5">HY-24</strain>
    </source>
</reference>
<gene>
    <name evidence="4" type="ORF">KDY119_01062</name>
</gene>
<dbReference type="KEGG" id="lxl:KDY119_01062"/>
<dbReference type="CDD" id="cd04301">
    <property type="entry name" value="NAT_SF"/>
    <property type="match status" value="1"/>
</dbReference>
<dbReference type="Pfam" id="PF13302">
    <property type="entry name" value="Acetyltransf_3"/>
    <property type="match status" value="1"/>
</dbReference>
<dbReference type="SUPFAM" id="SSF55729">
    <property type="entry name" value="Acyl-CoA N-acyltransferases (Nat)"/>
    <property type="match status" value="2"/>
</dbReference>
<dbReference type="Gene3D" id="3.40.630.30">
    <property type="match status" value="2"/>
</dbReference>
<dbReference type="EMBL" id="CP045529">
    <property type="protein sequence ID" value="QFU97563.1"/>
    <property type="molecule type" value="Genomic_DNA"/>
</dbReference>
<dbReference type="RefSeq" id="WP_083890954.1">
    <property type="nucleotide sequence ID" value="NZ_BAABIH010000001.1"/>
</dbReference>
<evidence type="ECO:0000256" key="1">
    <source>
        <dbReference type="ARBA" id="ARBA00022679"/>
    </source>
</evidence>
<evidence type="ECO:0000259" key="3">
    <source>
        <dbReference type="PROSITE" id="PS51186"/>
    </source>
</evidence>
<dbReference type="PANTHER" id="PTHR43877">
    <property type="entry name" value="AMINOALKYLPHOSPHONATE N-ACETYLTRANSFERASE-RELATED-RELATED"/>
    <property type="match status" value="1"/>
</dbReference>
<keyword evidence="4" id="KW-0689">Ribosomal protein</keyword>
<evidence type="ECO:0000256" key="2">
    <source>
        <dbReference type="ARBA" id="ARBA00023315"/>
    </source>
</evidence>
<proteinExistence type="predicted"/>
<keyword evidence="1 4" id="KW-0808">Transferase</keyword>
<dbReference type="Pfam" id="PF00583">
    <property type="entry name" value="Acetyltransf_1"/>
    <property type="match status" value="1"/>
</dbReference>
<keyword evidence="2 4" id="KW-0012">Acyltransferase</keyword>
<organism evidence="4 5">
    <name type="scientific">Luteimicrobium xylanilyticum</name>
    <dbReference type="NCBI Taxonomy" id="1133546"/>
    <lineage>
        <taxon>Bacteria</taxon>
        <taxon>Bacillati</taxon>
        <taxon>Actinomycetota</taxon>
        <taxon>Actinomycetes</taxon>
        <taxon>Micrococcales</taxon>
        <taxon>Luteimicrobium</taxon>
    </lineage>
</organism>
<protein>
    <submittedName>
        <fullName evidence="4">[Ribosomal protein S5]-alanine N-acetyltransferase</fullName>
        <ecNumber evidence="4">2.3.1.267</ecNumber>
    </submittedName>
</protein>
<dbReference type="GO" id="GO:0005840">
    <property type="term" value="C:ribosome"/>
    <property type="evidence" value="ECO:0007669"/>
    <property type="project" value="UniProtKB-KW"/>
</dbReference>
<name>A0A5P9Q801_9MICO</name>
<sequence>MPILPGPTVDLAALFSAPAPPVLRARGGLRLRPWTPDDAPAVRAVYADPDVRRWHARTVEDDDEARELVAGWTGEWGARTGAHWAVDDDGGALVGRVTLVDVDGRDGTAEIGYWTAPDARGRGVATAAVEAVVGWAKAGGLRRLEIEHAVGNVASCRVAARSGFALEGVERASALHEDGFHDMHVHVLFPRPDERPGSPAALGSAGVVVRSAQCGDAAALWPLVDGFASTATPTRAGFATALAATVIRPDARVLVAEAGGAVVGYLLAQLQPTFFADAPVAWVQEVVVAADRRGTGGVGRALVRAVEAWAAECGAAYVSLASRRAGDFYRAIGYDASATFYKRAVEGA</sequence>
<accession>A0A5P9Q801</accession>
<dbReference type="InterPro" id="IPR016181">
    <property type="entry name" value="Acyl_CoA_acyltransferase"/>
</dbReference>
<dbReference type="PROSITE" id="PS51186">
    <property type="entry name" value="GNAT"/>
    <property type="match status" value="2"/>
</dbReference>
<feature type="domain" description="N-acetyltransferase" evidence="3">
    <location>
        <begin position="29"/>
        <end position="194"/>
    </location>
</feature>
<dbReference type="GO" id="GO:0008999">
    <property type="term" value="F:protein-N-terminal-alanine acetyltransferase activity"/>
    <property type="evidence" value="ECO:0007669"/>
    <property type="project" value="UniProtKB-EC"/>
</dbReference>
<feature type="domain" description="N-acetyltransferase" evidence="3">
    <location>
        <begin position="207"/>
        <end position="348"/>
    </location>
</feature>
<dbReference type="AlphaFoldDB" id="A0A5P9Q801"/>
<dbReference type="PANTHER" id="PTHR43877:SF1">
    <property type="entry name" value="ACETYLTRANSFERASE"/>
    <property type="match status" value="1"/>
</dbReference>
<evidence type="ECO:0000313" key="4">
    <source>
        <dbReference type="EMBL" id="QFU97563.1"/>
    </source>
</evidence>
<dbReference type="InterPro" id="IPR050832">
    <property type="entry name" value="Bact_Acetyltransf"/>
</dbReference>
<dbReference type="EC" id="2.3.1.267" evidence="4"/>
<keyword evidence="5" id="KW-1185">Reference proteome</keyword>
<evidence type="ECO:0000313" key="5">
    <source>
        <dbReference type="Proteomes" id="UP000326702"/>
    </source>
</evidence>
<dbReference type="InterPro" id="IPR000182">
    <property type="entry name" value="GNAT_dom"/>
</dbReference>
<keyword evidence="4" id="KW-0687">Ribonucleoprotein</keyword>
<dbReference type="Proteomes" id="UP000326702">
    <property type="component" value="Chromosome"/>
</dbReference>